<dbReference type="CDD" id="cd01007">
    <property type="entry name" value="PBP2_BvgS_HisK_like"/>
    <property type="match status" value="1"/>
</dbReference>
<dbReference type="InterPro" id="IPR000014">
    <property type="entry name" value="PAS"/>
</dbReference>
<dbReference type="EMBL" id="MLJW01000107">
    <property type="protein sequence ID" value="OIQ99392.1"/>
    <property type="molecule type" value="Genomic_DNA"/>
</dbReference>
<dbReference type="PANTHER" id="PTHR44757">
    <property type="entry name" value="DIGUANYLATE CYCLASE DGCP"/>
    <property type="match status" value="1"/>
</dbReference>
<dbReference type="SMART" id="SM00267">
    <property type="entry name" value="GGDEF"/>
    <property type="match status" value="1"/>
</dbReference>
<dbReference type="SMART" id="SM00091">
    <property type="entry name" value="PAS"/>
    <property type="match status" value="1"/>
</dbReference>
<name>A0A1J5RSX1_9ZZZZ</name>
<evidence type="ECO:0000259" key="2">
    <source>
        <dbReference type="PROSITE" id="PS50113"/>
    </source>
</evidence>
<dbReference type="SUPFAM" id="SSF55785">
    <property type="entry name" value="PYP-like sensor domain (PAS domain)"/>
    <property type="match status" value="1"/>
</dbReference>
<dbReference type="InterPro" id="IPR035965">
    <property type="entry name" value="PAS-like_dom_sf"/>
</dbReference>
<dbReference type="PROSITE" id="PS50887">
    <property type="entry name" value="GGDEF"/>
    <property type="match status" value="1"/>
</dbReference>
<dbReference type="InterPro" id="IPR000160">
    <property type="entry name" value="GGDEF_dom"/>
</dbReference>
<dbReference type="SUPFAM" id="SSF55073">
    <property type="entry name" value="Nucleotide cyclase"/>
    <property type="match status" value="1"/>
</dbReference>
<evidence type="ECO:0000313" key="4">
    <source>
        <dbReference type="EMBL" id="OIQ99392.1"/>
    </source>
</evidence>
<dbReference type="Gene3D" id="3.30.70.270">
    <property type="match status" value="1"/>
</dbReference>
<protein>
    <submittedName>
        <fullName evidence="4">Virulence sensor protein BvgS</fullName>
        <ecNumber evidence="4">2.7.13.3</ecNumber>
    </submittedName>
</protein>
<dbReference type="GO" id="GO:0004673">
    <property type="term" value="F:protein histidine kinase activity"/>
    <property type="evidence" value="ECO:0007669"/>
    <property type="project" value="UniProtKB-EC"/>
</dbReference>
<dbReference type="PROSITE" id="PS50112">
    <property type="entry name" value="PAS"/>
    <property type="match status" value="1"/>
</dbReference>
<dbReference type="InterPro" id="IPR052155">
    <property type="entry name" value="Biofilm_reg_signaling"/>
</dbReference>
<dbReference type="AlphaFoldDB" id="A0A1J5RSX1"/>
<dbReference type="EC" id="2.7.13.3" evidence="4"/>
<dbReference type="InterPro" id="IPR000700">
    <property type="entry name" value="PAS-assoc_C"/>
</dbReference>
<dbReference type="CDD" id="cd00130">
    <property type="entry name" value="PAS"/>
    <property type="match status" value="1"/>
</dbReference>
<dbReference type="Gene3D" id="3.40.190.10">
    <property type="entry name" value="Periplasmic binding protein-like II"/>
    <property type="match status" value="4"/>
</dbReference>
<dbReference type="NCBIfam" id="TIGR00229">
    <property type="entry name" value="sensory_box"/>
    <property type="match status" value="1"/>
</dbReference>
<dbReference type="InterPro" id="IPR001638">
    <property type="entry name" value="Solute-binding_3/MltF_N"/>
</dbReference>
<dbReference type="InterPro" id="IPR029787">
    <property type="entry name" value="Nucleotide_cyclase"/>
</dbReference>
<feature type="domain" description="GGDEF" evidence="3">
    <location>
        <begin position="648"/>
        <end position="795"/>
    </location>
</feature>
<dbReference type="SMART" id="SM00062">
    <property type="entry name" value="PBPb"/>
    <property type="match status" value="1"/>
</dbReference>
<dbReference type="Pfam" id="PF00497">
    <property type="entry name" value="SBP_bac_3"/>
    <property type="match status" value="1"/>
</dbReference>
<dbReference type="PROSITE" id="PS50113">
    <property type="entry name" value="PAC"/>
    <property type="match status" value="1"/>
</dbReference>
<dbReference type="CDD" id="cd01949">
    <property type="entry name" value="GGDEF"/>
    <property type="match status" value="1"/>
</dbReference>
<evidence type="ECO:0000259" key="1">
    <source>
        <dbReference type="PROSITE" id="PS50112"/>
    </source>
</evidence>
<dbReference type="InterPro" id="IPR013656">
    <property type="entry name" value="PAS_4"/>
</dbReference>
<dbReference type="FunFam" id="3.30.70.270:FF:000001">
    <property type="entry name" value="Diguanylate cyclase domain protein"/>
    <property type="match status" value="1"/>
</dbReference>
<dbReference type="PANTHER" id="PTHR44757:SF2">
    <property type="entry name" value="BIOFILM ARCHITECTURE MAINTENANCE PROTEIN MBAA"/>
    <property type="match status" value="1"/>
</dbReference>
<gene>
    <name evidence="4" type="primary">bvgS_2</name>
    <name evidence="4" type="ORF">GALL_186300</name>
</gene>
<evidence type="ECO:0000259" key="3">
    <source>
        <dbReference type="PROSITE" id="PS50887"/>
    </source>
</evidence>
<dbReference type="Pfam" id="PF09084">
    <property type="entry name" value="NMT1"/>
    <property type="match status" value="1"/>
</dbReference>
<organism evidence="4">
    <name type="scientific">mine drainage metagenome</name>
    <dbReference type="NCBI Taxonomy" id="410659"/>
    <lineage>
        <taxon>unclassified sequences</taxon>
        <taxon>metagenomes</taxon>
        <taxon>ecological metagenomes</taxon>
    </lineage>
</organism>
<dbReference type="InterPro" id="IPR015168">
    <property type="entry name" value="SsuA/THI5"/>
</dbReference>
<feature type="domain" description="PAC" evidence="2">
    <location>
        <begin position="565"/>
        <end position="616"/>
    </location>
</feature>
<dbReference type="NCBIfam" id="TIGR00254">
    <property type="entry name" value="GGDEF"/>
    <property type="match status" value="1"/>
</dbReference>
<proteinExistence type="predicted"/>
<keyword evidence="4" id="KW-0808">Transferase</keyword>
<sequence>MQDSGIISPYEMVHKRVMSDIVSSNEAPLRAMLSGTGISEKDYTLIPQTNNYNLLLQRKVDVISGYLTDQPFSFKEEGVKVNIINPQNYGIDFYGDILFTSQNELREHPGRADRFRRASLKGWRYALDHPEALVQIISKKYHSKLSIDHLRFEAIETSKLILPNLIPIGQIDSARMKMMADTYAGTGFNRSLSEAELAGFIYVSKASVLNLTEQERNWLDAHPVIRVGVDHDFAPYEWVDKDGKYLGMAADYMRLLEKKLGVRFEIIKDKSWAEILNMAQHGELDMLSCAVKTADRSQYLTFTEPYKVARAVIIDNGQGDFIGSLDHLVGKKVAIEKGYFMQEHLQKDYPKIQLILAGNTHDALNLVADGKAYAYVGDAGSANYIIKKDGLLTLRFSGQTDYSSQHSVAFIKSNPELASIISKAIASIPKDESDAIFNRWLGLRVEQGIKPETLIKYGAALALMLMFFGYWLYRMQREISTRKRVEKALQDSETRLRTIIETEPECIKVIDAQGQLLQMNSAGLAMIEADSLGQVIGLPIQNVIAPEYRKAFAKMHKRVIAGESMQMEYEVLGLKGCRRWLETHAVPMKEHDGKIVHLAVTRDITERKKMEDQVRQLAFYDSLTQLPNRRLLNDRLSQAMSASKRSHAYGALMFLDLDNFKPLNDTYGHPVGDLLLIEVARRLERCVREMDTVARFGGDEFVVMLVELDGNKATSRSQAQLVAEKIRAALSELYVLTISDDGQPDVKVEHHCTTSIGISLFVAQEASQSSIIMWADDAMYQAKEAGRNQIKFYDTNDA</sequence>
<accession>A0A1J5RSX1</accession>
<dbReference type="Pfam" id="PF00990">
    <property type="entry name" value="GGDEF"/>
    <property type="match status" value="1"/>
</dbReference>
<reference evidence="4" key="1">
    <citation type="submission" date="2016-10" db="EMBL/GenBank/DDBJ databases">
        <title>Sequence of Gallionella enrichment culture.</title>
        <authorList>
            <person name="Poehlein A."/>
            <person name="Muehling M."/>
            <person name="Daniel R."/>
        </authorList>
    </citation>
    <scope>NUCLEOTIDE SEQUENCE</scope>
</reference>
<dbReference type="SUPFAM" id="SSF53850">
    <property type="entry name" value="Periplasmic binding protein-like II"/>
    <property type="match status" value="2"/>
</dbReference>
<comment type="caution">
    <text evidence="4">The sequence shown here is derived from an EMBL/GenBank/DDBJ whole genome shotgun (WGS) entry which is preliminary data.</text>
</comment>
<dbReference type="Gene3D" id="3.30.450.20">
    <property type="entry name" value="PAS domain"/>
    <property type="match status" value="1"/>
</dbReference>
<feature type="domain" description="PAS" evidence="1">
    <location>
        <begin position="492"/>
        <end position="563"/>
    </location>
</feature>
<dbReference type="Pfam" id="PF08448">
    <property type="entry name" value="PAS_4"/>
    <property type="match status" value="1"/>
</dbReference>
<dbReference type="InterPro" id="IPR043128">
    <property type="entry name" value="Rev_trsase/Diguanyl_cyclase"/>
</dbReference>